<name>X0VVK8_9ZZZZ</name>
<dbReference type="GO" id="GO:0003723">
    <property type="term" value="F:RNA binding"/>
    <property type="evidence" value="ECO:0007669"/>
    <property type="project" value="UniProtKB-KW"/>
</dbReference>
<dbReference type="CDD" id="cd22533">
    <property type="entry name" value="KH-II_YlqC-like"/>
    <property type="match status" value="1"/>
</dbReference>
<dbReference type="EMBL" id="BARS01037735">
    <property type="protein sequence ID" value="GAG15167.1"/>
    <property type="molecule type" value="Genomic_DNA"/>
</dbReference>
<dbReference type="AlphaFoldDB" id="X0VVK8"/>
<keyword evidence="1" id="KW-0963">Cytoplasm</keyword>
<organism evidence="3">
    <name type="scientific">marine sediment metagenome</name>
    <dbReference type="NCBI Taxonomy" id="412755"/>
    <lineage>
        <taxon>unclassified sequences</taxon>
        <taxon>metagenomes</taxon>
        <taxon>ecological metagenomes</taxon>
    </lineage>
</organism>
<dbReference type="PANTHER" id="PTHR34654">
    <property type="entry name" value="UPF0109 PROTEIN SCO5592"/>
    <property type="match status" value="1"/>
</dbReference>
<dbReference type="PANTHER" id="PTHR34654:SF1">
    <property type="entry name" value="RNA-BINDING PROTEIN KHPA"/>
    <property type="match status" value="1"/>
</dbReference>
<dbReference type="InterPro" id="IPR020627">
    <property type="entry name" value="KhpA"/>
</dbReference>
<accession>X0VVK8</accession>
<keyword evidence="2" id="KW-0694">RNA-binding</keyword>
<dbReference type="PROSITE" id="PS50084">
    <property type="entry name" value="KH_TYPE_1"/>
    <property type="match status" value="1"/>
</dbReference>
<dbReference type="InterPro" id="IPR009019">
    <property type="entry name" value="KH_sf_prok-type"/>
</dbReference>
<protein>
    <recommendedName>
        <fullName evidence="4">KH type-2 domain-containing protein</fullName>
    </recommendedName>
</protein>
<evidence type="ECO:0000313" key="3">
    <source>
        <dbReference type="EMBL" id="GAG15167.1"/>
    </source>
</evidence>
<gene>
    <name evidence="3" type="ORF">S01H1_57823</name>
</gene>
<dbReference type="SUPFAM" id="SSF54814">
    <property type="entry name" value="Prokaryotic type KH domain (KH-domain type II)"/>
    <property type="match status" value="1"/>
</dbReference>
<feature type="non-terminal residue" evidence="3">
    <location>
        <position position="1"/>
    </location>
</feature>
<comment type="caution">
    <text evidence="3">The sequence shown here is derived from an EMBL/GenBank/DDBJ whole genome shotgun (WGS) entry which is preliminary data.</text>
</comment>
<evidence type="ECO:0008006" key="4">
    <source>
        <dbReference type="Google" id="ProtNLM"/>
    </source>
</evidence>
<proteinExistence type="predicted"/>
<dbReference type="Gene3D" id="3.30.300.20">
    <property type="match status" value="1"/>
</dbReference>
<dbReference type="InterPro" id="IPR015946">
    <property type="entry name" value="KH_dom-like_a/b"/>
</dbReference>
<evidence type="ECO:0000256" key="1">
    <source>
        <dbReference type="ARBA" id="ARBA00022490"/>
    </source>
</evidence>
<reference evidence="3" key="1">
    <citation type="journal article" date="2014" name="Front. Microbiol.">
        <title>High frequency of phylogenetically diverse reductive dehalogenase-homologous genes in deep subseafloor sedimentary metagenomes.</title>
        <authorList>
            <person name="Kawai M."/>
            <person name="Futagami T."/>
            <person name="Toyoda A."/>
            <person name="Takaki Y."/>
            <person name="Nishi S."/>
            <person name="Hori S."/>
            <person name="Arai W."/>
            <person name="Tsubouchi T."/>
            <person name="Morono Y."/>
            <person name="Uchiyama I."/>
            <person name="Ito T."/>
            <person name="Fujiyama A."/>
            <person name="Inagaki F."/>
            <person name="Takami H."/>
        </authorList>
    </citation>
    <scope>NUCLEOTIDE SEQUENCE</scope>
    <source>
        <strain evidence="3">Expedition CK06-06</strain>
    </source>
</reference>
<dbReference type="Pfam" id="PF13083">
    <property type="entry name" value="KH_KhpA-B"/>
    <property type="match status" value="1"/>
</dbReference>
<evidence type="ECO:0000256" key="2">
    <source>
        <dbReference type="ARBA" id="ARBA00022884"/>
    </source>
</evidence>
<sequence length="61" mass="6636">PEEVSVTEIVGEQTSVIELKVAKEDLGKVIGKQGRTARAMRTILGAASMKLKKRSVLEILE</sequence>